<dbReference type="InterPro" id="IPR053824">
    <property type="entry name" value="DUF7010"/>
</dbReference>
<evidence type="ECO:0000313" key="2">
    <source>
        <dbReference type="EMBL" id="MBC3882331.1"/>
    </source>
</evidence>
<comment type="caution">
    <text evidence="2">The sequence shown here is derived from an EMBL/GenBank/DDBJ whole genome shotgun (WGS) entry which is preliminary data.</text>
</comment>
<keyword evidence="1" id="KW-0812">Transmembrane</keyword>
<dbReference type="RefSeq" id="WP_186916954.1">
    <property type="nucleotide sequence ID" value="NZ_JACOFZ010000005.1"/>
</dbReference>
<evidence type="ECO:0000313" key="3">
    <source>
        <dbReference type="Proteomes" id="UP000627446"/>
    </source>
</evidence>
<keyword evidence="1" id="KW-0472">Membrane</keyword>
<feature type="transmembrane region" description="Helical" evidence="1">
    <location>
        <begin position="24"/>
        <end position="44"/>
    </location>
</feature>
<dbReference type="EMBL" id="JACOFZ010000005">
    <property type="protein sequence ID" value="MBC3882331.1"/>
    <property type="molecule type" value="Genomic_DNA"/>
</dbReference>
<keyword evidence="3" id="KW-1185">Reference proteome</keyword>
<feature type="transmembrane region" description="Helical" evidence="1">
    <location>
        <begin position="50"/>
        <end position="68"/>
    </location>
</feature>
<keyword evidence="1" id="KW-1133">Transmembrane helix</keyword>
<dbReference type="Pfam" id="PF22765">
    <property type="entry name" value="DUF7010"/>
    <property type="match status" value="1"/>
</dbReference>
<reference evidence="2" key="1">
    <citation type="submission" date="2020-08" db="EMBL/GenBank/DDBJ databases">
        <title>Novel species isolated from subtropical streams in China.</title>
        <authorList>
            <person name="Lu H."/>
        </authorList>
    </citation>
    <scope>NUCLEOTIDE SEQUENCE</scope>
    <source>
        <strain evidence="2">LX22W</strain>
    </source>
</reference>
<accession>A0A923KTK0</accession>
<dbReference type="Proteomes" id="UP000627446">
    <property type="component" value="Unassembled WGS sequence"/>
</dbReference>
<evidence type="ECO:0000256" key="1">
    <source>
        <dbReference type="SAM" id="Phobius"/>
    </source>
</evidence>
<feature type="transmembrane region" description="Helical" evidence="1">
    <location>
        <begin position="115"/>
        <end position="131"/>
    </location>
</feature>
<dbReference type="AlphaFoldDB" id="A0A923KTK0"/>
<protein>
    <submittedName>
        <fullName evidence="2">Uncharacterized protein</fullName>
    </submittedName>
</protein>
<organism evidence="2 3">
    <name type="scientific">Undibacterium nitidum</name>
    <dbReference type="NCBI Taxonomy" id="2762298"/>
    <lineage>
        <taxon>Bacteria</taxon>
        <taxon>Pseudomonadati</taxon>
        <taxon>Pseudomonadota</taxon>
        <taxon>Betaproteobacteria</taxon>
        <taxon>Burkholderiales</taxon>
        <taxon>Oxalobacteraceae</taxon>
        <taxon>Undibacterium</taxon>
    </lineage>
</organism>
<feature type="transmembrane region" description="Helical" evidence="1">
    <location>
        <begin position="89"/>
        <end position="109"/>
    </location>
</feature>
<feature type="transmembrane region" description="Helical" evidence="1">
    <location>
        <begin position="164"/>
        <end position="181"/>
    </location>
</feature>
<name>A0A923KTK0_9BURK</name>
<proteinExistence type="predicted"/>
<gene>
    <name evidence="2" type="ORF">H8K36_13145</name>
</gene>
<sequence>MNTTLSTQKPSLDQQLHDFRQRRFLATPLAGTLVWLVLIFTGLFCNAKAQVLAVFIGTGSIVYLALLLSRFTGEHIRFQTKQHRNFFDTLFLSAVGMSFLVYAIALPYFMQNFRALPFAVAVLTGLMWLPMSVLIQHWIGLLHAVIRTVLCTAAWILYPEHSFVLQPVIVVAIYAFTIVVLERRWQLLQQHTVQSVPLIIDPAPSMA</sequence>
<feature type="transmembrane region" description="Helical" evidence="1">
    <location>
        <begin position="138"/>
        <end position="158"/>
    </location>
</feature>